<comment type="caution">
    <text evidence="1">The sequence shown here is derived from an EMBL/GenBank/DDBJ whole genome shotgun (WGS) entry which is preliminary data.</text>
</comment>
<name>A0ABQ1IXF0_9GAMM</name>
<gene>
    <name evidence="1" type="ORF">GCM10011607_12620</name>
</gene>
<dbReference type="EMBL" id="BMII01000008">
    <property type="protein sequence ID" value="GGB53539.1"/>
    <property type="molecule type" value="Genomic_DNA"/>
</dbReference>
<dbReference type="Proteomes" id="UP000617555">
    <property type="component" value="Unassembled WGS sequence"/>
</dbReference>
<protein>
    <submittedName>
        <fullName evidence="1">Uncharacterized protein</fullName>
    </submittedName>
</protein>
<sequence length="221" mass="24944">MDLKTEKFIYENLITHLKSHINAELLHDPVNEFLSTPVPQFTKNNAITLKQKDTFFIIQKGRSIVLGDILLPEVPNVRVLTPDVKKDGHHLLASFLVDDYDMESEVVLIVQSKANKTESFKISKGTVVWITGQNPMRVNVRQCKEIGPSLKSSGISSSNFNQFLSLNNEKQFEIISEANLKRMVKLTSNYPVLLSLNELKLLPLPGSPEAIITNLYLREGK</sequence>
<dbReference type="RefSeq" id="WP_188738127.1">
    <property type="nucleotide sequence ID" value="NZ_BMII01000008.1"/>
</dbReference>
<evidence type="ECO:0000313" key="2">
    <source>
        <dbReference type="Proteomes" id="UP000617555"/>
    </source>
</evidence>
<accession>A0ABQ1IXF0</accession>
<organism evidence="1 2">
    <name type="scientific">Shewanella inventionis</name>
    <dbReference type="NCBI Taxonomy" id="1738770"/>
    <lineage>
        <taxon>Bacteria</taxon>
        <taxon>Pseudomonadati</taxon>
        <taxon>Pseudomonadota</taxon>
        <taxon>Gammaproteobacteria</taxon>
        <taxon>Alteromonadales</taxon>
        <taxon>Shewanellaceae</taxon>
        <taxon>Shewanella</taxon>
    </lineage>
</organism>
<keyword evidence="2" id="KW-1185">Reference proteome</keyword>
<reference evidence="2" key="1">
    <citation type="journal article" date="2019" name="Int. J. Syst. Evol. Microbiol.">
        <title>The Global Catalogue of Microorganisms (GCM) 10K type strain sequencing project: providing services to taxonomists for standard genome sequencing and annotation.</title>
        <authorList>
            <consortium name="The Broad Institute Genomics Platform"/>
            <consortium name="The Broad Institute Genome Sequencing Center for Infectious Disease"/>
            <person name="Wu L."/>
            <person name="Ma J."/>
        </authorList>
    </citation>
    <scope>NUCLEOTIDE SEQUENCE [LARGE SCALE GENOMIC DNA]</scope>
    <source>
        <strain evidence="2">CGMCC 1.15339</strain>
    </source>
</reference>
<evidence type="ECO:0000313" key="1">
    <source>
        <dbReference type="EMBL" id="GGB53539.1"/>
    </source>
</evidence>
<proteinExistence type="predicted"/>